<accession>A0ACB9CGY9</accession>
<comment type="caution">
    <text evidence="1">The sequence shown here is derived from an EMBL/GenBank/DDBJ whole genome shotgun (WGS) entry which is preliminary data.</text>
</comment>
<sequence length="78" mass="8894">MGVCFVSLVVDFVQEVDANQKELMFFQKISIIQIIDLVWGKAMQVFVKLLFLTVLGFMCLSSPDNHLPRSIPLFLFLA</sequence>
<gene>
    <name evidence="1" type="ORF">L6452_13002</name>
</gene>
<reference evidence="1 2" key="2">
    <citation type="journal article" date="2022" name="Mol. Ecol. Resour.">
        <title>The genomes of chicory, endive, great burdock and yacon provide insights into Asteraceae paleo-polyploidization history and plant inulin production.</title>
        <authorList>
            <person name="Fan W."/>
            <person name="Wang S."/>
            <person name="Wang H."/>
            <person name="Wang A."/>
            <person name="Jiang F."/>
            <person name="Liu H."/>
            <person name="Zhao H."/>
            <person name="Xu D."/>
            <person name="Zhang Y."/>
        </authorList>
    </citation>
    <scope>NUCLEOTIDE SEQUENCE [LARGE SCALE GENOMIC DNA]</scope>
    <source>
        <strain evidence="2">cv. Niubang</strain>
    </source>
</reference>
<evidence type="ECO:0000313" key="1">
    <source>
        <dbReference type="EMBL" id="KAI3733559.1"/>
    </source>
</evidence>
<keyword evidence="2" id="KW-1185">Reference proteome</keyword>
<name>A0ACB9CGY9_ARCLA</name>
<dbReference type="EMBL" id="CM042050">
    <property type="protein sequence ID" value="KAI3733559.1"/>
    <property type="molecule type" value="Genomic_DNA"/>
</dbReference>
<organism evidence="1 2">
    <name type="scientific">Arctium lappa</name>
    <name type="common">Greater burdock</name>
    <name type="synonym">Lappa major</name>
    <dbReference type="NCBI Taxonomy" id="4217"/>
    <lineage>
        <taxon>Eukaryota</taxon>
        <taxon>Viridiplantae</taxon>
        <taxon>Streptophyta</taxon>
        <taxon>Embryophyta</taxon>
        <taxon>Tracheophyta</taxon>
        <taxon>Spermatophyta</taxon>
        <taxon>Magnoliopsida</taxon>
        <taxon>eudicotyledons</taxon>
        <taxon>Gunneridae</taxon>
        <taxon>Pentapetalae</taxon>
        <taxon>asterids</taxon>
        <taxon>campanulids</taxon>
        <taxon>Asterales</taxon>
        <taxon>Asteraceae</taxon>
        <taxon>Carduoideae</taxon>
        <taxon>Cardueae</taxon>
        <taxon>Arctiinae</taxon>
        <taxon>Arctium</taxon>
    </lineage>
</organism>
<proteinExistence type="predicted"/>
<dbReference type="Proteomes" id="UP001055879">
    <property type="component" value="Linkage Group LG04"/>
</dbReference>
<reference evidence="2" key="1">
    <citation type="journal article" date="2022" name="Mol. Ecol. Resour.">
        <title>The genomes of chicory, endive, great burdock and yacon provide insights into Asteraceae palaeo-polyploidization history and plant inulin production.</title>
        <authorList>
            <person name="Fan W."/>
            <person name="Wang S."/>
            <person name="Wang H."/>
            <person name="Wang A."/>
            <person name="Jiang F."/>
            <person name="Liu H."/>
            <person name="Zhao H."/>
            <person name="Xu D."/>
            <person name="Zhang Y."/>
        </authorList>
    </citation>
    <scope>NUCLEOTIDE SEQUENCE [LARGE SCALE GENOMIC DNA]</scope>
    <source>
        <strain evidence="2">cv. Niubang</strain>
    </source>
</reference>
<protein>
    <submittedName>
        <fullName evidence="1">Uncharacterized protein</fullName>
    </submittedName>
</protein>
<evidence type="ECO:0000313" key="2">
    <source>
        <dbReference type="Proteomes" id="UP001055879"/>
    </source>
</evidence>